<sequence length="221" mass="25685">MKLNAHSKQYLKHFKYLNSIQAESVTSSYTYHPNVLKKRNKKDKFSTVLVSKNLKSYLKKNNISIDYANIYNTDLKVLSTNTSTKNIKNVYFGLTIQLNGIPCVLNISYGNVYLFVNCNTPNDISSAQFQIGDGYYVGSEKVHEKMHFWQAQPTDETDTVLQFLKELEHKELQEEELFMYSTVIDNPVLYKNAYNLTKHVQEIISTNKKMHHLITYITNYA</sequence>
<name>A0A2Z5HBI6_9CAUD</name>
<evidence type="ECO:0000313" key="2">
    <source>
        <dbReference type="Proteomes" id="UP000252104"/>
    </source>
</evidence>
<organism evidence="1 2">
    <name type="scientific">Escherichia phage UB</name>
    <dbReference type="NCBI Taxonomy" id="2268588"/>
    <lineage>
        <taxon>Viruses</taxon>
        <taxon>Duplodnaviria</taxon>
        <taxon>Heunggongvirae</taxon>
        <taxon>Uroviricota</taxon>
        <taxon>Caudoviricetes</taxon>
        <taxon>Asteriusvirus</taxon>
        <taxon>Asteriusvirus PBECO4</taxon>
    </lineage>
</organism>
<reference evidence="2" key="2">
    <citation type="submission" date="2018-05" db="EMBL/GenBank/DDBJ databases">
        <title>Genome Assembly Of Bacteriophage Specific To Escherichia coli 0157:H7.</title>
        <authorList>
            <person name="Ahmad Hisham U.B."/>
            <person name="Ramli N.A."/>
            <person name="Mohamad Zawawi N.A."/>
            <person name="Mat Arip Y."/>
        </authorList>
    </citation>
    <scope>NUCLEOTIDE SEQUENCE [LARGE SCALE GENOMIC DNA]</scope>
</reference>
<dbReference type="EMBL" id="MH383160">
    <property type="protein sequence ID" value="AXC37057.1"/>
    <property type="molecule type" value="Genomic_DNA"/>
</dbReference>
<reference evidence="1 2" key="1">
    <citation type="submission" date="2018-05" db="EMBL/GenBank/DDBJ databases">
        <title>Characterization Of A New Bacterial Virus From Orangutan (Pongo pygmaeus).</title>
        <authorList>
            <person name="Ahmad Hisham U.B."/>
            <person name="Ramli N.A."/>
            <person name="Mohamad Zawawi N.A."/>
            <person name="Mat Arip Y."/>
        </authorList>
    </citation>
    <scope>NUCLEOTIDE SEQUENCE [LARGE SCALE GENOMIC DNA]</scope>
</reference>
<protein>
    <submittedName>
        <fullName evidence="1">Uncharacterized protein</fullName>
    </submittedName>
</protein>
<evidence type="ECO:0000313" key="1">
    <source>
        <dbReference type="EMBL" id="AXC37057.1"/>
    </source>
</evidence>
<accession>A0A2Z5HBI6</accession>
<dbReference type="Proteomes" id="UP000252104">
    <property type="component" value="Segment"/>
</dbReference>
<proteinExistence type="predicted"/>